<reference evidence="2" key="2">
    <citation type="submission" date="2023-05" db="EMBL/GenBank/DDBJ databases">
        <authorList>
            <consortium name="Lawrence Berkeley National Laboratory"/>
            <person name="Steindorff A."/>
            <person name="Hensen N."/>
            <person name="Bonometti L."/>
            <person name="Westerberg I."/>
            <person name="Brannstrom I.O."/>
            <person name="Guillou S."/>
            <person name="Cros-Aarteil S."/>
            <person name="Calhoun S."/>
            <person name="Haridas S."/>
            <person name="Kuo A."/>
            <person name="Mondo S."/>
            <person name="Pangilinan J."/>
            <person name="Riley R."/>
            <person name="Labutti K."/>
            <person name="Andreopoulos B."/>
            <person name="Lipzen A."/>
            <person name="Chen C."/>
            <person name="Yanf M."/>
            <person name="Daum C."/>
            <person name="Ng V."/>
            <person name="Clum A."/>
            <person name="Ohm R."/>
            <person name="Martin F."/>
            <person name="Silar P."/>
            <person name="Natvig D."/>
            <person name="Lalanne C."/>
            <person name="Gautier V."/>
            <person name="Ament-Velasquez S.L."/>
            <person name="Kruys A."/>
            <person name="Hutchinson M.I."/>
            <person name="Powell A.J."/>
            <person name="Barry K."/>
            <person name="Miller A.N."/>
            <person name="Grigoriev I.V."/>
            <person name="Debuchy R."/>
            <person name="Gladieux P."/>
            <person name="Thoren M.H."/>
            <person name="Johannesson H."/>
        </authorList>
    </citation>
    <scope>NUCLEOTIDE SEQUENCE</scope>
    <source>
        <strain evidence="2">CBS 359.72</strain>
    </source>
</reference>
<organism evidence="2 3">
    <name type="scientific">Corynascus novoguineensis</name>
    <dbReference type="NCBI Taxonomy" id="1126955"/>
    <lineage>
        <taxon>Eukaryota</taxon>
        <taxon>Fungi</taxon>
        <taxon>Dikarya</taxon>
        <taxon>Ascomycota</taxon>
        <taxon>Pezizomycotina</taxon>
        <taxon>Sordariomycetes</taxon>
        <taxon>Sordariomycetidae</taxon>
        <taxon>Sordariales</taxon>
        <taxon>Chaetomiaceae</taxon>
        <taxon>Corynascus</taxon>
    </lineage>
</organism>
<dbReference type="AlphaFoldDB" id="A0AAN7HRR6"/>
<dbReference type="Proteomes" id="UP001303647">
    <property type="component" value="Unassembled WGS sequence"/>
</dbReference>
<feature type="chain" id="PRO_5043023261" evidence="1">
    <location>
        <begin position="17"/>
        <end position="87"/>
    </location>
</feature>
<keyword evidence="3" id="KW-1185">Reference proteome</keyword>
<reference evidence="2" key="1">
    <citation type="journal article" date="2023" name="Mol. Phylogenet. Evol.">
        <title>Genome-scale phylogeny and comparative genomics of the fungal order Sordariales.</title>
        <authorList>
            <person name="Hensen N."/>
            <person name="Bonometti L."/>
            <person name="Westerberg I."/>
            <person name="Brannstrom I.O."/>
            <person name="Guillou S."/>
            <person name="Cros-Aarteil S."/>
            <person name="Calhoun S."/>
            <person name="Haridas S."/>
            <person name="Kuo A."/>
            <person name="Mondo S."/>
            <person name="Pangilinan J."/>
            <person name="Riley R."/>
            <person name="LaButti K."/>
            <person name="Andreopoulos B."/>
            <person name="Lipzen A."/>
            <person name="Chen C."/>
            <person name="Yan M."/>
            <person name="Daum C."/>
            <person name="Ng V."/>
            <person name="Clum A."/>
            <person name="Steindorff A."/>
            <person name="Ohm R.A."/>
            <person name="Martin F."/>
            <person name="Silar P."/>
            <person name="Natvig D.O."/>
            <person name="Lalanne C."/>
            <person name="Gautier V."/>
            <person name="Ament-Velasquez S.L."/>
            <person name="Kruys A."/>
            <person name="Hutchinson M.I."/>
            <person name="Powell A.J."/>
            <person name="Barry K."/>
            <person name="Miller A.N."/>
            <person name="Grigoriev I.V."/>
            <person name="Debuchy R."/>
            <person name="Gladieux P."/>
            <person name="Hiltunen Thoren M."/>
            <person name="Johannesson H."/>
        </authorList>
    </citation>
    <scope>NUCLEOTIDE SEQUENCE</scope>
    <source>
        <strain evidence="2">CBS 359.72</strain>
    </source>
</reference>
<evidence type="ECO:0000256" key="1">
    <source>
        <dbReference type="SAM" id="SignalP"/>
    </source>
</evidence>
<evidence type="ECO:0000313" key="2">
    <source>
        <dbReference type="EMBL" id="KAK4249273.1"/>
    </source>
</evidence>
<protein>
    <submittedName>
        <fullName evidence="2">Uncharacterized protein</fullName>
    </submittedName>
</protein>
<proteinExistence type="predicted"/>
<evidence type="ECO:0000313" key="3">
    <source>
        <dbReference type="Proteomes" id="UP001303647"/>
    </source>
</evidence>
<accession>A0AAN7HRR6</accession>
<sequence length="87" mass="9634">MQLLTTLAFLAATVAAIPTEPQSNEMSFVVRRDTWKRGSCAEELPHPTCVNYCCKEAGGCSFLNCADSYCRMFALDQPECVCKCHYG</sequence>
<comment type="caution">
    <text evidence="2">The sequence shown here is derived from an EMBL/GenBank/DDBJ whole genome shotgun (WGS) entry which is preliminary data.</text>
</comment>
<name>A0AAN7HRR6_9PEZI</name>
<keyword evidence="1" id="KW-0732">Signal</keyword>
<dbReference type="EMBL" id="MU857626">
    <property type="protein sequence ID" value="KAK4249273.1"/>
    <property type="molecule type" value="Genomic_DNA"/>
</dbReference>
<gene>
    <name evidence="2" type="ORF">C7999DRAFT_12873</name>
</gene>
<feature type="signal peptide" evidence="1">
    <location>
        <begin position="1"/>
        <end position="16"/>
    </location>
</feature>